<comment type="caution">
    <text evidence="1">The sequence shown here is derived from an EMBL/GenBank/DDBJ whole genome shotgun (WGS) entry which is preliminary data.</text>
</comment>
<name>A0A918C9W3_9ACTN</name>
<reference evidence="1" key="2">
    <citation type="submission" date="2020-09" db="EMBL/GenBank/DDBJ databases">
        <authorList>
            <person name="Sun Q."/>
            <person name="Ohkuma M."/>
        </authorList>
    </citation>
    <scope>NUCLEOTIDE SEQUENCE</scope>
    <source>
        <strain evidence="1">JCM 4346</strain>
    </source>
</reference>
<dbReference type="EMBL" id="BMSX01000005">
    <property type="protein sequence ID" value="GGR10784.1"/>
    <property type="molecule type" value="Genomic_DNA"/>
</dbReference>
<reference evidence="1" key="1">
    <citation type="journal article" date="2014" name="Int. J. Syst. Evol. Microbiol.">
        <title>Complete genome sequence of Corynebacterium casei LMG S-19264T (=DSM 44701T), isolated from a smear-ripened cheese.</title>
        <authorList>
            <consortium name="US DOE Joint Genome Institute (JGI-PGF)"/>
            <person name="Walter F."/>
            <person name="Albersmeier A."/>
            <person name="Kalinowski J."/>
            <person name="Ruckert C."/>
        </authorList>
    </citation>
    <scope>NUCLEOTIDE SEQUENCE</scope>
    <source>
        <strain evidence="1">JCM 4346</strain>
    </source>
</reference>
<organism evidence="1 2">
    <name type="scientific">Streptomyces aurantiogriseus</name>
    <dbReference type="NCBI Taxonomy" id="66870"/>
    <lineage>
        <taxon>Bacteria</taxon>
        <taxon>Bacillati</taxon>
        <taxon>Actinomycetota</taxon>
        <taxon>Actinomycetes</taxon>
        <taxon>Kitasatosporales</taxon>
        <taxon>Streptomycetaceae</taxon>
        <taxon>Streptomyces</taxon>
    </lineage>
</organism>
<dbReference type="Proteomes" id="UP000658320">
    <property type="component" value="Unassembled WGS sequence"/>
</dbReference>
<gene>
    <name evidence="1" type="ORF">GCM10010251_28470</name>
</gene>
<accession>A0A918C9W3</accession>
<keyword evidence="2" id="KW-1185">Reference proteome</keyword>
<sequence length="235" mass="26726">MGRMTVQLPISTLSLRHVIPEPLALEQWAEVRPLIDGRDVLKEIHPGGVASCCRSEWAGPAERWPLAATEVPRRVELSNNNCYTGCCGGVFVTIHRQGDRVLWSSWENTHDSRVPVPADVRFDAARYDAELSRAVADLSWEQPVDTVARLLTQTFADSGWFERWDCVLEDVDLRREEPQGVDVYFSHARAPHERPTHYAYEFLVTPHEPAEQQAQRFAARILADDPRLTAEQWGD</sequence>
<proteinExistence type="predicted"/>
<evidence type="ECO:0000313" key="2">
    <source>
        <dbReference type="Proteomes" id="UP000658320"/>
    </source>
</evidence>
<dbReference type="AlphaFoldDB" id="A0A918C9W3"/>
<protein>
    <submittedName>
        <fullName evidence="1">Uncharacterized protein</fullName>
    </submittedName>
</protein>
<evidence type="ECO:0000313" key="1">
    <source>
        <dbReference type="EMBL" id="GGR10784.1"/>
    </source>
</evidence>